<keyword evidence="3 6" id="KW-0812">Transmembrane</keyword>
<reference evidence="8 9" key="1">
    <citation type="submission" date="2024-04" db="EMBL/GenBank/DDBJ databases">
        <title>Genome sequencing and metabolic network reconstruction of aminoacids and betaine degradation by Anoxynatronum sibiricum.</title>
        <authorList>
            <person name="Detkova E.N."/>
            <person name="Boltjanskaja Y.V."/>
            <person name="Mardanov A.V."/>
            <person name="Kevbrin V."/>
        </authorList>
    </citation>
    <scope>NUCLEOTIDE SEQUENCE [LARGE SCALE GENOMIC DNA]</scope>
    <source>
        <strain evidence="8 9">Z-7981</strain>
    </source>
</reference>
<evidence type="ECO:0000256" key="6">
    <source>
        <dbReference type="SAM" id="Phobius"/>
    </source>
</evidence>
<accession>A0ABU9VW03</accession>
<name>A0ABU9VW03_9CLOT</name>
<keyword evidence="5 6" id="KW-0472">Membrane</keyword>
<dbReference type="InterPro" id="IPR003838">
    <property type="entry name" value="ABC3_permease_C"/>
</dbReference>
<dbReference type="InterPro" id="IPR038766">
    <property type="entry name" value="Membrane_comp_ABC_pdt"/>
</dbReference>
<comment type="subcellular location">
    <subcellularLocation>
        <location evidence="1">Cell membrane</location>
        <topology evidence="1">Multi-pass membrane protein</topology>
    </subcellularLocation>
</comment>
<keyword evidence="2" id="KW-1003">Cell membrane</keyword>
<feature type="transmembrane region" description="Helical" evidence="6">
    <location>
        <begin position="748"/>
        <end position="773"/>
    </location>
</feature>
<dbReference type="Proteomes" id="UP001407405">
    <property type="component" value="Unassembled WGS sequence"/>
</dbReference>
<feature type="transmembrane region" description="Helical" evidence="6">
    <location>
        <begin position="347"/>
        <end position="370"/>
    </location>
</feature>
<proteinExistence type="predicted"/>
<evidence type="ECO:0000313" key="8">
    <source>
        <dbReference type="EMBL" id="MEN1760279.1"/>
    </source>
</evidence>
<evidence type="ECO:0000259" key="7">
    <source>
        <dbReference type="Pfam" id="PF02687"/>
    </source>
</evidence>
<feature type="domain" description="ABC3 transporter permease C-terminal" evidence="7">
    <location>
        <begin position="655"/>
        <end position="776"/>
    </location>
</feature>
<feature type="transmembrane region" description="Helical" evidence="6">
    <location>
        <begin position="700"/>
        <end position="722"/>
    </location>
</feature>
<sequence length="784" mass="86316">MNWIIIKNDFKRNKVIHAGLLLFIIFSASLAVLSVMVASQTLTGISDLYRIAQPPHFLQMHKGELDQSAIDTFMTSQDNVIDWQTVTMLNVYGDHLTIVGTGDTTTLSDLRLDIGLVRQNETRDLLLDAAHEKVVLGEGEVGIPVLLREMYGMEIGDRLVFFNGDVMKELVIATFVLDSQMNSPMTSSTRILLSDHDFEALSTHISEHEYLIEAYLNDPKEASGLKTAYENAGLPQNGPTITYAMIFILSALTDLVTVFVLLLVSLLLIMVAFICIRFTILATLEEEIVEIGIMKAIGLSFKDQRNLYLHKYRLLAAAGILSGYGLALLASGFFTRHISTTFGKNTLAVSAIALSLATAWLLYLLIILYAKRILKRIRRLTVVEALVSGKGFGKEKQFEKQGLYRSRKLSVNWLLALREVYHHFKDWSVLFAVVMVTVLMMLIPTHLMNTFESPVFITYMGSSLKDILIEVESGEHLATGYAKVRNVLDGDPAIASYDAFRRVRVQTIDGDHQPFNIDIDVGLHAGSGLQYLTGQQPEAAHEIALSYLNASEMKKAPGDTVIIFLHGESREFIVSGVYQDVTSGGFTAKSADVFPELASTKYAFSVSLKDGVHAESKADEWSAIIGTGVEVDPMDQFINQTLGGVVSQLRLMVLAIILMSACLVMLLTALFMKLRMAKDIWEVAIFKAVGFSEKDIQKQYLIKTGGVALMGIVTGILLTRALGSRIINGALSFAGIGIKQVELIADPLVTYLICPLLLLALVLVVTGISTGAAKRHSIISMMSQ</sequence>
<dbReference type="RefSeq" id="WP_343185602.1">
    <property type="nucleotide sequence ID" value="NZ_JBCITM010000006.1"/>
</dbReference>
<protein>
    <submittedName>
        <fullName evidence="8">FtsX-like permease family protein</fullName>
    </submittedName>
</protein>
<evidence type="ECO:0000256" key="3">
    <source>
        <dbReference type="ARBA" id="ARBA00022692"/>
    </source>
</evidence>
<keyword evidence="9" id="KW-1185">Reference proteome</keyword>
<dbReference type="PANTHER" id="PTHR30287">
    <property type="entry name" value="MEMBRANE COMPONENT OF PREDICTED ABC SUPERFAMILY METABOLITE UPTAKE TRANSPORTER"/>
    <property type="match status" value="1"/>
</dbReference>
<organism evidence="8 9">
    <name type="scientific">Anoxynatronum sibiricum</name>
    <dbReference type="NCBI Taxonomy" id="210623"/>
    <lineage>
        <taxon>Bacteria</taxon>
        <taxon>Bacillati</taxon>
        <taxon>Bacillota</taxon>
        <taxon>Clostridia</taxon>
        <taxon>Eubacteriales</taxon>
        <taxon>Clostridiaceae</taxon>
        <taxon>Anoxynatronum</taxon>
    </lineage>
</organism>
<evidence type="ECO:0000256" key="4">
    <source>
        <dbReference type="ARBA" id="ARBA00022989"/>
    </source>
</evidence>
<gene>
    <name evidence="8" type="ORF">AAIG11_07335</name>
</gene>
<evidence type="ECO:0000256" key="2">
    <source>
        <dbReference type="ARBA" id="ARBA00022475"/>
    </source>
</evidence>
<evidence type="ECO:0000256" key="5">
    <source>
        <dbReference type="ARBA" id="ARBA00023136"/>
    </source>
</evidence>
<feature type="transmembrane region" description="Helical" evidence="6">
    <location>
        <begin position="314"/>
        <end position="335"/>
    </location>
</feature>
<feature type="transmembrane region" description="Helical" evidence="6">
    <location>
        <begin position="651"/>
        <end position="672"/>
    </location>
</feature>
<evidence type="ECO:0000313" key="9">
    <source>
        <dbReference type="Proteomes" id="UP001407405"/>
    </source>
</evidence>
<feature type="transmembrane region" description="Helical" evidence="6">
    <location>
        <begin position="427"/>
        <end position="447"/>
    </location>
</feature>
<comment type="caution">
    <text evidence="8">The sequence shown here is derived from an EMBL/GenBank/DDBJ whole genome shotgun (WGS) entry which is preliminary data.</text>
</comment>
<keyword evidence="4 6" id="KW-1133">Transmembrane helix</keyword>
<feature type="domain" description="ABC3 transporter permease C-terminal" evidence="7">
    <location>
        <begin position="263"/>
        <end position="371"/>
    </location>
</feature>
<dbReference type="Pfam" id="PF02687">
    <property type="entry name" value="FtsX"/>
    <property type="match status" value="2"/>
</dbReference>
<dbReference type="PANTHER" id="PTHR30287:SF2">
    <property type="entry name" value="BLL1001 PROTEIN"/>
    <property type="match status" value="1"/>
</dbReference>
<dbReference type="EMBL" id="JBCITM010000006">
    <property type="protein sequence ID" value="MEN1760279.1"/>
    <property type="molecule type" value="Genomic_DNA"/>
</dbReference>
<evidence type="ECO:0000256" key="1">
    <source>
        <dbReference type="ARBA" id="ARBA00004651"/>
    </source>
</evidence>
<feature type="transmembrane region" description="Helical" evidence="6">
    <location>
        <begin position="243"/>
        <end position="276"/>
    </location>
</feature>